<dbReference type="SUPFAM" id="SSF50475">
    <property type="entry name" value="FMN-binding split barrel"/>
    <property type="match status" value="1"/>
</dbReference>
<gene>
    <name evidence="1" type="ORF">SVA_2788</name>
</gene>
<dbReference type="Proteomes" id="UP000218899">
    <property type="component" value="Chromosome"/>
</dbReference>
<name>A0A1B4V724_9GAMM</name>
<proteinExistence type="predicted"/>
<organism evidence="1 2">
    <name type="scientific">Sulfurifustis variabilis</name>
    <dbReference type="NCBI Taxonomy" id="1675686"/>
    <lineage>
        <taxon>Bacteria</taxon>
        <taxon>Pseudomonadati</taxon>
        <taxon>Pseudomonadota</taxon>
        <taxon>Gammaproteobacteria</taxon>
        <taxon>Acidiferrobacterales</taxon>
        <taxon>Acidiferrobacteraceae</taxon>
        <taxon>Sulfurifustis</taxon>
    </lineage>
</organism>
<protein>
    <recommendedName>
        <fullName evidence="3">Pyridoxamine 5'-phosphate oxidase</fullName>
    </recommendedName>
</protein>
<evidence type="ECO:0000313" key="1">
    <source>
        <dbReference type="EMBL" id="BAU49336.1"/>
    </source>
</evidence>
<reference evidence="1 2" key="1">
    <citation type="submission" date="2015-08" db="EMBL/GenBank/DDBJ databases">
        <title>Complete genome sequence of Sulfurifustis variabilis.</title>
        <authorList>
            <person name="Miura A."/>
            <person name="Kojima H."/>
            <person name="Fukui M."/>
        </authorList>
    </citation>
    <scope>NUCLEOTIDE SEQUENCE [LARGE SCALE GENOMIC DNA]</scope>
    <source>
        <strain evidence="2">skN76</strain>
    </source>
</reference>
<accession>A0A1B4V724</accession>
<evidence type="ECO:0000313" key="2">
    <source>
        <dbReference type="Proteomes" id="UP000218899"/>
    </source>
</evidence>
<keyword evidence="2" id="KW-1185">Reference proteome</keyword>
<dbReference type="AlphaFoldDB" id="A0A1B4V724"/>
<evidence type="ECO:0008006" key="3">
    <source>
        <dbReference type="Google" id="ProtNLM"/>
    </source>
</evidence>
<dbReference type="RefSeq" id="WP_197703211.1">
    <property type="nucleotide sequence ID" value="NZ_AP014936.1"/>
</dbReference>
<dbReference type="EMBL" id="AP014936">
    <property type="protein sequence ID" value="BAU49336.1"/>
    <property type="molecule type" value="Genomic_DNA"/>
</dbReference>
<dbReference type="KEGG" id="sva:SVA_2788"/>
<sequence>MTPSPTGVPLLDEARAAFLTRRVAINVASCSAELVPSVSRAVGCRVSPDRRRVTVFLSVPRSTALLDDLRAGRGIAVVFSLPSTHETIQLKGARAAIVPLEDGDRECMKAYAASFIDELRHLGYRDPFATAIMSAVGEDATGVEFEPTAAFLQTPGPTAGRRLEPAP</sequence>